<dbReference type="OrthoDB" id="3978722at2759"/>
<name>A0A9P8TM14_WICPI</name>
<accession>A0A9P8TM14</accession>
<evidence type="ECO:0000313" key="2">
    <source>
        <dbReference type="EMBL" id="KAH3683645.1"/>
    </source>
</evidence>
<sequence>ALTGVKAELISRLEEDDASKASASVSDPVAAPVPVAALVEETKPQEELIVEEEITQPATTEQQQDQIDQNTTELVTAAPVEPTEEEKTKIASLITRWETANKDFQTQINRLEKFGGDEAKLEKLKSNIAANEAKIADIKINGLKKKSKPTKAQAKAETEAVAEAAPKLSAEELKILVVENLTKKLERATKFGSEEEKESITKELKRVEKFGVEADSQLARELGLLNDKELNKNKFRVSKRRGYRSRR</sequence>
<proteinExistence type="predicted"/>
<evidence type="ECO:0000259" key="1">
    <source>
        <dbReference type="Pfam" id="PF18592"/>
    </source>
</evidence>
<reference evidence="2" key="1">
    <citation type="journal article" date="2021" name="Open Biol.">
        <title>Shared evolutionary footprints suggest mitochondrial oxidative damage underlies multiple complex I losses in fungi.</title>
        <authorList>
            <person name="Schikora-Tamarit M.A."/>
            <person name="Marcet-Houben M."/>
            <person name="Nosek J."/>
            <person name="Gabaldon T."/>
        </authorList>
    </citation>
    <scope>NUCLEOTIDE SEQUENCE</scope>
    <source>
        <strain evidence="2">CBS2887</strain>
    </source>
</reference>
<dbReference type="Proteomes" id="UP000774326">
    <property type="component" value="Unassembled WGS sequence"/>
</dbReference>
<dbReference type="AlphaFoldDB" id="A0A9P8TM14"/>
<feature type="domain" description="THO1-MOS11 C-terminal" evidence="1">
    <location>
        <begin position="178"/>
        <end position="211"/>
    </location>
</feature>
<comment type="caution">
    <text evidence="2">The sequence shown here is derived from an EMBL/GenBank/DDBJ whole genome shotgun (WGS) entry which is preliminary data.</text>
</comment>
<protein>
    <recommendedName>
        <fullName evidence="1">THO1-MOS11 C-terminal domain-containing protein</fullName>
    </recommendedName>
</protein>
<feature type="non-terminal residue" evidence="2">
    <location>
        <position position="1"/>
    </location>
</feature>
<evidence type="ECO:0000313" key="3">
    <source>
        <dbReference type="Proteomes" id="UP000774326"/>
    </source>
</evidence>
<gene>
    <name evidence="2" type="ORF">WICPIJ_005390</name>
</gene>
<dbReference type="EMBL" id="JAEUBG010003027">
    <property type="protein sequence ID" value="KAH3683645.1"/>
    <property type="molecule type" value="Genomic_DNA"/>
</dbReference>
<organism evidence="2 3">
    <name type="scientific">Wickerhamomyces pijperi</name>
    <name type="common">Yeast</name>
    <name type="synonym">Pichia pijperi</name>
    <dbReference type="NCBI Taxonomy" id="599730"/>
    <lineage>
        <taxon>Eukaryota</taxon>
        <taxon>Fungi</taxon>
        <taxon>Dikarya</taxon>
        <taxon>Ascomycota</taxon>
        <taxon>Saccharomycotina</taxon>
        <taxon>Saccharomycetes</taxon>
        <taxon>Phaffomycetales</taxon>
        <taxon>Wickerhamomycetaceae</taxon>
        <taxon>Wickerhamomyces</taxon>
    </lineage>
</organism>
<dbReference type="Pfam" id="PF18592">
    <property type="entry name" value="Tho1_MOS11_C"/>
    <property type="match status" value="1"/>
</dbReference>
<dbReference type="InterPro" id="IPR040746">
    <property type="entry name" value="THO1_MOS11_C"/>
</dbReference>
<reference evidence="2" key="2">
    <citation type="submission" date="2021-01" db="EMBL/GenBank/DDBJ databases">
        <authorList>
            <person name="Schikora-Tamarit M.A."/>
        </authorList>
    </citation>
    <scope>NUCLEOTIDE SEQUENCE</scope>
    <source>
        <strain evidence="2">CBS2887</strain>
    </source>
</reference>
<keyword evidence="3" id="KW-1185">Reference proteome</keyword>